<comment type="caution">
    <text evidence="2">The sequence shown here is derived from an EMBL/GenBank/DDBJ whole genome shotgun (WGS) entry which is preliminary data.</text>
</comment>
<dbReference type="EMBL" id="JAAXLA010000097">
    <property type="protein sequence ID" value="NMI01730.1"/>
    <property type="molecule type" value="Genomic_DNA"/>
</dbReference>
<organism evidence="2 3">
    <name type="scientific">Pseudonocardia acidicola</name>
    <dbReference type="NCBI Taxonomy" id="2724939"/>
    <lineage>
        <taxon>Bacteria</taxon>
        <taxon>Bacillati</taxon>
        <taxon>Actinomycetota</taxon>
        <taxon>Actinomycetes</taxon>
        <taxon>Pseudonocardiales</taxon>
        <taxon>Pseudonocardiaceae</taxon>
        <taxon>Pseudonocardia</taxon>
    </lineage>
</organism>
<feature type="domain" description="DUF7455" evidence="1">
    <location>
        <begin position="12"/>
        <end position="59"/>
    </location>
</feature>
<accession>A0ABX1SL77</accession>
<keyword evidence="3" id="KW-1185">Reference proteome</keyword>
<evidence type="ECO:0000313" key="2">
    <source>
        <dbReference type="EMBL" id="NMI01730.1"/>
    </source>
</evidence>
<evidence type="ECO:0000313" key="3">
    <source>
        <dbReference type="Proteomes" id="UP000820669"/>
    </source>
</evidence>
<proteinExistence type="predicted"/>
<evidence type="ECO:0000259" key="1">
    <source>
        <dbReference type="Pfam" id="PF24254"/>
    </source>
</evidence>
<reference evidence="2 3" key="1">
    <citation type="submission" date="2020-04" db="EMBL/GenBank/DDBJ databases">
        <authorList>
            <person name="Klaysubun C."/>
            <person name="Duangmal K."/>
            <person name="Lipun K."/>
        </authorList>
    </citation>
    <scope>NUCLEOTIDE SEQUENCE [LARGE SCALE GENOMIC DNA]</scope>
    <source>
        <strain evidence="2 3">K10HN5</strain>
    </source>
</reference>
<dbReference type="Proteomes" id="UP000820669">
    <property type="component" value="Unassembled WGS sequence"/>
</dbReference>
<protein>
    <recommendedName>
        <fullName evidence="1">DUF7455 domain-containing protein</fullName>
    </recommendedName>
</protein>
<dbReference type="Pfam" id="PF24254">
    <property type="entry name" value="DUF7455"/>
    <property type="match status" value="1"/>
</dbReference>
<dbReference type="RefSeq" id="WP_169385247.1">
    <property type="nucleotide sequence ID" value="NZ_JAAXLA010000097.1"/>
</dbReference>
<name>A0ABX1SL77_9PSEU</name>
<dbReference type="InterPro" id="IPR055878">
    <property type="entry name" value="DUF7455"/>
</dbReference>
<sequence length="62" mass="6801">MTTFAVWTPPPLTRADRCDRCSAAAQLRALLPTGGELMFCGHHGREHHARLRDIGAALHPDP</sequence>
<gene>
    <name evidence="2" type="ORF">HF526_31215</name>
</gene>